<evidence type="ECO:0000313" key="5">
    <source>
        <dbReference type="Proteomes" id="UP000007801"/>
    </source>
</evidence>
<proteinExistence type="predicted"/>
<dbReference type="InterPro" id="IPR031992">
    <property type="entry name" value="DUF4788"/>
</dbReference>
<name>B3LYQ6_DROAN</name>
<dbReference type="PANTHER" id="PTHR39079:SF1">
    <property type="entry name" value="GH11706P-RELATED"/>
    <property type="match status" value="1"/>
</dbReference>
<dbReference type="OrthoDB" id="7883086at2759"/>
<gene>
    <name evidence="4" type="primary">Dana\GF18780</name>
    <name evidence="4" type="synonym">dana_GLEANR_20037</name>
    <name evidence="4" type="ORF">GF18780</name>
</gene>
<dbReference type="InterPro" id="IPR031949">
    <property type="entry name" value="DUF4776"/>
</dbReference>
<feature type="region of interest" description="Disordered" evidence="1">
    <location>
        <begin position="1097"/>
        <end position="1134"/>
    </location>
</feature>
<sequence>MGPKPEPLPIFVFDVIITKLEATDTKITNPSKLEIIGNFFKTAFEMSLEQINVTDFKSGCSLEFQKEPKEIRKNVTNTGLTFKVTYNKKVIGSSQAFFPQHLLDTLDRDMTDIIHSDLVDIVRGGEVTGKLEYLARIVIKCVGETEPDCWPNMGKYIAPQDIMFLIGPLDLCPIPCERCSDVIEDEEGDERLRLDLSRYQSRLPKKGLPIYQRKKSQTCSKIKEPFRGGKAGEVLFFSCRVTGSRLNVTEFVNGRTTEFLATATEVRRNLQDPGIMCQARYQGSTLGSASFILPDTVVDQIYANMHDLIYQGTIQLMSRITHIGNATVLIIFRTKCEEIPNSIPETRLDSKGQVLRLPENKPEASTLGTTFNQQDILFVVGDPDPLLKIPSEPCSELAPEEGDPRLKLDLARYASLKNRRAIFPDDDPCPKMKPSFTTLKKLTRHYSQIIDSISEKIKSMDCQPLPPSSVPTTEPPSEWTIPSNKFPFEEIKDDGDRWIPMPIRPKDDYGVEPIRFCPVCLHRMSWMPKYAPCPRCLTKARPVLEGHLRKILTAEEIMAEQLKKPVPPPGAEDFCSRPCDTALRQKNARDRNGTDQQDPGSDEECAPCRCTCRAGNFCAHCRIREMCADIFNKESPELIKKHSTVRPPEPGSSEDFCVIAQSEDDYRPYLTRVFSQLNDLYKLHDSQKIEAIQKRCESQTLMTLHIKTSKTSSKATIPFDGRIPGIPAPFHIEAGHKKCVPDKKQVPRNHGWSWPKSCAARKRGWRPGAILRTAGHVMRYFLTRDSQQNICQMVVAKHEEDERNRLPVLNITKRFGEIYVTLRPFPTSEIKQKPIVFRIVKSELAVALREMKRALKDQGFRKCTCHQPLMLCVCRDALEKFVLNKALKKECQKRLMEPCPEHLVLTDTSCSDMEFEMDVSPPCRPRRKVLRKKINHCTQTSIKDKDPPPRKYPKRISPYYKRFDCAVGDRYMGTAMGRPGEEVFEDGLFGLLGGGPHGPNLMPCGRPRLAAAWPKGAAFNAMFGGGRGSRARALSGVKSDLPGAKKLFPIKPTGPIPVRFPNRLLKPAQDAAKAALQAEKDAIMTKKKGIDMIKYLQKEGTLTRPWNPDEGKDTRPKKKKKNGPDGLTDGQRKL</sequence>
<dbReference type="Pfam" id="PF16003">
    <property type="entry name" value="DUF4776"/>
    <property type="match status" value="2"/>
</dbReference>
<evidence type="ECO:0000313" key="4">
    <source>
        <dbReference type="EMBL" id="EDV44022.2"/>
    </source>
</evidence>
<evidence type="ECO:0000259" key="3">
    <source>
        <dbReference type="Pfam" id="PF16032"/>
    </source>
</evidence>
<dbReference type="eggNOG" id="ENOG502QSI5">
    <property type="taxonomic scope" value="Eukaryota"/>
</dbReference>
<reference evidence="4 5" key="1">
    <citation type="journal article" date="2007" name="Nature">
        <title>Evolution of genes and genomes on the Drosophila phylogeny.</title>
        <authorList>
            <consortium name="Drosophila 12 Genomes Consortium"/>
            <person name="Clark A.G."/>
            <person name="Eisen M.B."/>
            <person name="Smith D.R."/>
            <person name="Bergman C.M."/>
            <person name="Oliver B."/>
            <person name="Markow T.A."/>
            <person name="Kaufman T.C."/>
            <person name="Kellis M."/>
            <person name="Gelbart W."/>
            <person name="Iyer V.N."/>
            <person name="Pollard D.A."/>
            <person name="Sackton T.B."/>
            <person name="Larracuente A.M."/>
            <person name="Singh N.D."/>
            <person name="Abad J.P."/>
            <person name="Abt D.N."/>
            <person name="Adryan B."/>
            <person name="Aguade M."/>
            <person name="Akashi H."/>
            <person name="Anderson W.W."/>
            <person name="Aquadro C.F."/>
            <person name="Ardell D.H."/>
            <person name="Arguello R."/>
            <person name="Artieri C.G."/>
            <person name="Barbash D.A."/>
            <person name="Barker D."/>
            <person name="Barsanti P."/>
            <person name="Batterham P."/>
            <person name="Batzoglou S."/>
            <person name="Begun D."/>
            <person name="Bhutkar A."/>
            <person name="Blanco E."/>
            <person name="Bosak S.A."/>
            <person name="Bradley R.K."/>
            <person name="Brand A.D."/>
            <person name="Brent M.R."/>
            <person name="Brooks A.N."/>
            <person name="Brown R.H."/>
            <person name="Butlin R.K."/>
            <person name="Caggese C."/>
            <person name="Calvi B.R."/>
            <person name="Bernardo de Carvalho A."/>
            <person name="Caspi A."/>
            <person name="Castrezana S."/>
            <person name="Celniker S.E."/>
            <person name="Chang J.L."/>
            <person name="Chapple C."/>
            <person name="Chatterji S."/>
            <person name="Chinwalla A."/>
            <person name="Civetta A."/>
            <person name="Clifton S.W."/>
            <person name="Comeron J.M."/>
            <person name="Costello J.C."/>
            <person name="Coyne J.A."/>
            <person name="Daub J."/>
            <person name="David R.G."/>
            <person name="Delcher A.L."/>
            <person name="Delehaunty K."/>
            <person name="Do C.B."/>
            <person name="Ebling H."/>
            <person name="Edwards K."/>
            <person name="Eickbush T."/>
            <person name="Evans J.D."/>
            <person name="Filipski A."/>
            <person name="Findeiss S."/>
            <person name="Freyhult E."/>
            <person name="Fulton L."/>
            <person name="Fulton R."/>
            <person name="Garcia A.C."/>
            <person name="Gardiner A."/>
            <person name="Garfield D.A."/>
            <person name="Garvin B.E."/>
            <person name="Gibson G."/>
            <person name="Gilbert D."/>
            <person name="Gnerre S."/>
            <person name="Godfrey J."/>
            <person name="Good R."/>
            <person name="Gotea V."/>
            <person name="Gravely B."/>
            <person name="Greenberg A.J."/>
            <person name="Griffiths-Jones S."/>
            <person name="Gross S."/>
            <person name="Guigo R."/>
            <person name="Gustafson E.A."/>
            <person name="Haerty W."/>
            <person name="Hahn M.W."/>
            <person name="Halligan D.L."/>
            <person name="Halpern A.L."/>
            <person name="Halter G.M."/>
            <person name="Han M.V."/>
            <person name="Heger A."/>
            <person name="Hillier L."/>
            <person name="Hinrichs A.S."/>
            <person name="Holmes I."/>
            <person name="Hoskins R.A."/>
            <person name="Hubisz M.J."/>
            <person name="Hultmark D."/>
            <person name="Huntley M.A."/>
            <person name="Jaffe D.B."/>
            <person name="Jagadeeshan S."/>
            <person name="Jeck W.R."/>
            <person name="Johnson J."/>
            <person name="Jones C.D."/>
            <person name="Jordan W.C."/>
            <person name="Karpen G.H."/>
            <person name="Kataoka E."/>
            <person name="Keightley P.D."/>
            <person name="Kheradpour P."/>
            <person name="Kirkness E.F."/>
            <person name="Koerich L.B."/>
            <person name="Kristiansen K."/>
            <person name="Kudrna D."/>
            <person name="Kulathinal R.J."/>
            <person name="Kumar S."/>
            <person name="Kwok R."/>
            <person name="Lander E."/>
            <person name="Langley C.H."/>
            <person name="Lapoint R."/>
            <person name="Lazzaro B.P."/>
            <person name="Lee S.J."/>
            <person name="Levesque L."/>
            <person name="Li R."/>
            <person name="Lin C.F."/>
            <person name="Lin M.F."/>
            <person name="Lindblad-Toh K."/>
            <person name="Llopart A."/>
            <person name="Long M."/>
            <person name="Low L."/>
            <person name="Lozovsky E."/>
            <person name="Lu J."/>
            <person name="Luo M."/>
            <person name="Machado C.A."/>
            <person name="Makalowski W."/>
            <person name="Marzo M."/>
            <person name="Matsuda M."/>
            <person name="Matzkin L."/>
            <person name="McAllister B."/>
            <person name="McBride C.S."/>
            <person name="McKernan B."/>
            <person name="McKernan K."/>
            <person name="Mendez-Lago M."/>
            <person name="Minx P."/>
            <person name="Mollenhauer M.U."/>
            <person name="Montooth K."/>
            <person name="Mount S.M."/>
            <person name="Mu X."/>
            <person name="Myers E."/>
            <person name="Negre B."/>
            <person name="Newfeld S."/>
            <person name="Nielsen R."/>
            <person name="Noor M.A."/>
            <person name="O'Grady P."/>
            <person name="Pachter L."/>
            <person name="Papaceit M."/>
            <person name="Parisi M.J."/>
            <person name="Parisi M."/>
            <person name="Parts L."/>
            <person name="Pedersen J.S."/>
            <person name="Pesole G."/>
            <person name="Phillippy A.M."/>
            <person name="Ponting C.P."/>
            <person name="Pop M."/>
            <person name="Porcelli D."/>
            <person name="Powell J.R."/>
            <person name="Prohaska S."/>
            <person name="Pruitt K."/>
            <person name="Puig M."/>
            <person name="Quesneville H."/>
            <person name="Ram K.R."/>
            <person name="Rand D."/>
            <person name="Rasmussen M.D."/>
            <person name="Reed L.K."/>
            <person name="Reenan R."/>
            <person name="Reily A."/>
            <person name="Remington K.A."/>
            <person name="Rieger T.T."/>
            <person name="Ritchie M.G."/>
            <person name="Robin C."/>
            <person name="Rogers Y.H."/>
            <person name="Rohde C."/>
            <person name="Rozas J."/>
            <person name="Rubenfield M.J."/>
            <person name="Ruiz A."/>
            <person name="Russo S."/>
            <person name="Salzberg S.L."/>
            <person name="Sanchez-Gracia A."/>
            <person name="Saranga D.J."/>
            <person name="Sato H."/>
            <person name="Schaeffer S.W."/>
            <person name="Schatz M.C."/>
            <person name="Schlenke T."/>
            <person name="Schwartz R."/>
            <person name="Segarra C."/>
            <person name="Singh R.S."/>
            <person name="Sirot L."/>
            <person name="Sirota M."/>
            <person name="Sisneros N.B."/>
            <person name="Smith C.D."/>
            <person name="Smith T.F."/>
            <person name="Spieth J."/>
            <person name="Stage D.E."/>
            <person name="Stark A."/>
            <person name="Stephan W."/>
            <person name="Strausberg R.L."/>
            <person name="Strempel S."/>
            <person name="Sturgill D."/>
            <person name="Sutton G."/>
            <person name="Sutton G.G."/>
            <person name="Tao W."/>
            <person name="Teichmann S."/>
            <person name="Tobari Y.N."/>
            <person name="Tomimura Y."/>
            <person name="Tsolas J.M."/>
            <person name="Valente V.L."/>
            <person name="Venter E."/>
            <person name="Venter J.C."/>
            <person name="Vicario S."/>
            <person name="Vieira F.G."/>
            <person name="Vilella A.J."/>
            <person name="Villasante A."/>
            <person name="Walenz B."/>
            <person name="Wang J."/>
            <person name="Wasserman M."/>
            <person name="Watts T."/>
            <person name="Wilson D."/>
            <person name="Wilson R.K."/>
            <person name="Wing R.A."/>
            <person name="Wolfner M.F."/>
            <person name="Wong A."/>
            <person name="Wong G.K."/>
            <person name="Wu C.I."/>
            <person name="Wu G."/>
            <person name="Yamamoto D."/>
            <person name="Yang H.P."/>
            <person name="Yang S.P."/>
            <person name="Yorke J.A."/>
            <person name="Yoshida K."/>
            <person name="Zdobnov E."/>
            <person name="Zhang P."/>
            <person name="Zhang Y."/>
            <person name="Zimin A.V."/>
            <person name="Baldwin J."/>
            <person name="Abdouelleil A."/>
            <person name="Abdulkadir J."/>
            <person name="Abebe A."/>
            <person name="Abera B."/>
            <person name="Abreu J."/>
            <person name="Acer S.C."/>
            <person name="Aftuck L."/>
            <person name="Alexander A."/>
            <person name="An P."/>
            <person name="Anderson E."/>
            <person name="Anderson S."/>
            <person name="Arachi H."/>
            <person name="Azer M."/>
            <person name="Bachantsang P."/>
            <person name="Barry A."/>
            <person name="Bayul T."/>
            <person name="Berlin A."/>
            <person name="Bessette D."/>
            <person name="Bloom T."/>
            <person name="Blye J."/>
            <person name="Boguslavskiy L."/>
            <person name="Bonnet C."/>
            <person name="Boukhgalter B."/>
            <person name="Bourzgui I."/>
            <person name="Brown A."/>
            <person name="Cahill P."/>
            <person name="Channer S."/>
            <person name="Cheshatsang Y."/>
            <person name="Chuda L."/>
            <person name="Citroen M."/>
            <person name="Collymore A."/>
            <person name="Cooke P."/>
            <person name="Costello M."/>
            <person name="D'Aco K."/>
            <person name="Daza R."/>
            <person name="De Haan G."/>
            <person name="DeGray S."/>
            <person name="DeMaso C."/>
            <person name="Dhargay N."/>
            <person name="Dooley K."/>
            <person name="Dooley E."/>
            <person name="Doricent M."/>
            <person name="Dorje P."/>
            <person name="Dorjee K."/>
            <person name="Dupes A."/>
            <person name="Elong R."/>
            <person name="Falk J."/>
            <person name="Farina A."/>
            <person name="Faro S."/>
            <person name="Ferguson D."/>
            <person name="Fisher S."/>
            <person name="Foley C.D."/>
            <person name="Franke A."/>
            <person name="Friedrich D."/>
            <person name="Gadbois L."/>
            <person name="Gearin G."/>
            <person name="Gearin C.R."/>
            <person name="Giannoukos G."/>
            <person name="Goode T."/>
            <person name="Graham J."/>
            <person name="Grandbois E."/>
            <person name="Grewal S."/>
            <person name="Gyaltsen K."/>
            <person name="Hafez N."/>
            <person name="Hagos B."/>
            <person name="Hall J."/>
            <person name="Henson C."/>
            <person name="Hollinger A."/>
            <person name="Honan T."/>
            <person name="Huard M.D."/>
            <person name="Hughes L."/>
            <person name="Hurhula B."/>
            <person name="Husby M.E."/>
            <person name="Kamat A."/>
            <person name="Kanga B."/>
            <person name="Kashin S."/>
            <person name="Khazanovich D."/>
            <person name="Kisner P."/>
            <person name="Lance K."/>
            <person name="Lara M."/>
            <person name="Lee W."/>
            <person name="Lennon N."/>
            <person name="Letendre F."/>
            <person name="LeVine R."/>
            <person name="Lipovsky A."/>
            <person name="Liu X."/>
            <person name="Liu J."/>
            <person name="Liu S."/>
            <person name="Lokyitsang T."/>
            <person name="Lokyitsang Y."/>
            <person name="Lubonja R."/>
            <person name="Lui A."/>
            <person name="MacDonald P."/>
            <person name="Magnisalis V."/>
            <person name="Maru K."/>
            <person name="Matthews C."/>
            <person name="McCusker W."/>
            <person name="McDonough S."/>
            <person name="Mehta T."/>
            <person name="Meldrim J."/>
            <person name="Meneus L."/>
            <person name="Mihai O."/>
            <person name="Mihalev A."/>
            <person name="Mihova T."/>
            <person name="Mittelman R."/>
            <person name="Mlenga V."/>
            <person name="Montmayeur A."/>
            <person name="Mulrain L."/>
            <person name="Navidi A."/>
            <person name="Naylor J."/>
            <person name="Negash T."/>
            <person name="Nguyen T."/>
            <person name="Nguyen N."/>
            <person name="Nicol R."/>
            <person name="Norbu C."/>
            <person name="Norbu N."/>
            <person name="Novod N."/>
            <person name="O'Neill B."/>
            <person name="Osman S."/>
            <person name="Markiewicz E."/>
            <person name="Oyono O.L."/>
            <person name="Patti C."/>
            <person name="Phunkhang P."/>
            <person name="Pierre F."/>
            <person name="Priest M."/>
            <person name="Raghuraman S."/>
            <person name="Rege F."/>
            <person name="Reyes R."/>
            <person name="Rise C."/>
            <person name="Rogov P."/>
            <person name="Ross K."/>
            <person name="Ryan E."/>
            <person name="Settipalli S."/>
            <person name="Shea T."/>
            <person name="Sherpa N."/>
            <person name="Shi L."/>
            <person name="Shih D."/>
            <person name="Sparrow T."/>
            <person name="Spaulding J."/>
            <person name="Stalker J."/>
            <person name="Stange-Thomann N."/>
            <person name="Stavropoulos S."/>
            <person name="Stone C."/>
            <person name="Strader C."/>
            <person name="Tesfaye S."/>
            <person name="Thomson T."/>
            <person name="Thoulutsang Y."/>
            <person name="Thoulutsang D."/>
            <person name="Topham K."/>
            <person name="Topping I."/>
            <person name="Tsamla T."/>
            <person name="Vassiliev H."/>
            <person name="Vo A."/>
            <person name="Wangchuk T."/>
            <person name="Wangdi T."/>
            <person name="Weiand M."/>
            <person name="Wilkinson J."/>
            <person name="Wilson A."/>
            <person name="Yadav S."/>
            <person name="Young G."/>
            <person name="Yu Q."/>
            <person name="Zembek L."/>
            <person name="Zhong D."/>
            <person name="Zimmer A."/>
            <person name="Zwirko Z."/>
            <person name="Jaffe D.B."/>
            <person name="Alvarez P."/>
            <person name="Brockman W."/>
            <person name="Butler J."/>
            <person name="Chin C."/>
            <person name="Gnerre S."/>
            <person name="Grabherr M."/>
            <person name="Kleber M."/>
            <person name="Mauceli E."/>
            <person name="MacCallum I."/>
        </authorList>
    </citation>
    <scope>NUCLEOTIDE SEQUENCE [LARGE SCALE GENOMIC DNA]</scope>
    <source>
        <strain evidence="5">Tucson 14024-0371.13</strain>
    </source>
</reference>
<feature type="domain" description="DUF4776" evidence="2">
    <location>
        <begin position="511"/>
        <end position="714"/>
    </location>
</feature>
<organism evidence="4 5">
    <name type="scientific">Drosophila ananassae</name>
    <name type="common">Fruit fly</name>
    <dbReference type="NCBI Taxonomy" id="7217"/>
    <lineage>
        <taxon>Eukaryota</taxon>
        <taxon>Metazoa</taxon>
        <taxon>Ecdysozoa</taxon>
        <taxon>Arthropoda</taxon>
        <taxon>Hexapoda</taxon>
        <taxon>Insecta</taxon>
        <taxon>Pterygota</taxon>
        <taxon>Neoptera</taxon>
        <taxon>Endopterygota</taxon>
        <taxon>Diptera</taxon>
        <taxon>Brachycera</taxon>
        <taxon>Muscomorpha</taxon>
        <taxon>Ephydroidea</taxon>
        <taxon>Drosophilidae</taxon>
        <taxon>Drosophila</taxon>
        <taxon>Sophophora</taxon>
    </lineage>
</organism>
<dbReference type="Pfam" id="PF16032">
    <property type="entry name" value="DUF4788"/>
    <property type="match status" value="2"/>
</dbReference>
<dbReference type="AlphaFoldDB" id="B3LYQ6"/>
<dbReference type="STRING" id="7217.B3LYQ6"/>
<evidence type="ECO:0008006" key="6">
    <source>
        <dbReference type="Google" id="ProtNLM"/>
    </source>
</evidence>
<dbReference type="FunCoup" id="B3LYQ6">
    <property type="interactions" value="23"/>
</dbReference>
<dbReference type="EMBL" id="CH902617">
    <property type="protein sequence ID" value="EDV44022.2"/>
    <property type="molecule type" value="Genomic_DNA"/>
</dbReference>
<feature type="domain" description="DUF4788" evidence="3">
    <location>
        <begin position="240"/>
        <end position="453"/>
    </location>
</feature>
<dbReference type="PANTHER" id="PTHR39079">
    <property type="entry name" value="FI08034P-RELATED"/>
    <property type="match status" value="1"/>
</dbReference>
<dbReference type="HOGENOM" id="CLU_008522_0_0_1"/>
<dbReference type="InParanoid" id="B3LYQ6"/>
<feature type="domain" description="DUF4776" evidence="2">
    <location>
        <begin position="733"/>
        <end position="967"/>
    </location>
</feature>
<accession>B3LYQ6</accession>
<evidence type="ECO:0000259" key="2">
    <source>
        <dbReference type="Pfam" id="PF16003"/>
    </source>
</evidence>
<evidence type="ECO:0000256" key="1">
    <source>
        <dbReference type="SAM" id="MobiDB-lite"/>
    </source>
</evidence>
<feature type="domain" description="DUF4788" evidence="3">
    <location>
        <begin position="16"/>
        <end position="223"/>
    </location>
</feature>
<dbReference type="Proteomes" id="UP000007801">
    <property type="component" value="Unassembled WGS sequence"/>
</dbReference>
<protein>
    <recommendedName>
        <fullName evidence="6">DUF4776 domain-containing protein</fullName>
    </recommendedName>
</protein>
<keyword evidence="5" id="KW-1185">Reference proteome</keyword>